<keyword evidence="2" id="KW-0238">DNA-binding</keyword>
<keyword evidence="7" id="KW-1185">Reference proteome</keyword>
<evidence type="ECO:0000256" key="3">
    <source>
        <dbReference type="ARBA" id="ARBA00023163"/>
    </source>
</evidence>
<evidence type="ECO:0000256" key="1">
    <source>
        <dbReference type="ARBA" id="ARBA00023015"/>
    </source>
</evidence>
<dbReference type="FunFam" id="1.10.10.10:FF:000019">
    <property type="entry name" value="Crp/Fnr family transcriptional regulator"/>
    <property type="match status" value="1"/>
</dbReference>
<dbReference type="InterPro" id="IPR014710">
    <property type="entry name" value="RmlC-like_jellyroll"/>
</dbReference>
<dbReference type="CDD" id="cd00038">
    <property type="entry name" value="CAP_ED"/>
    <property type="match status" value="1"/>
</dbReference>
<dbReference type="PROSITE" id="PS51063">
    <property type="entry name" value="HTH_CRP_2"/>
    <property type="match status" value="1"/>
</dbReference>
<dbReference type="PROSITE" id="PS50042">
    <property type="entry name" value="CNMP_BINDING_3"/>
    <property type="match status" value="1"/>
</dbReference>
<evidence type="ECO:0000259" key="5">
    <source>
        <dbReference type="PROSITE" id="PS51063"/>
    </source>
</evidence>
<protein>
    <submittedName>
        <fullName evidence="6">Transcriptional regulator</fullName>
    </submittedName>
</protein>
<keyword evidence="3" id="KW-0804">Transcription</keyword>
<dbReference type="PATRIC" id="fig|42253.5.peg.4083"/>
<dbReference type="InterPro" id="IPR050397">
    <property type="entry name" value="Env_Response_Regulators"/>
</dbReference>
<dbReference type="PANTHER" id="PTHR24567:SF68">
    <property type="entry name" value="DNA-BINDING TRANSCRIPTIONAL DUAL REGULATOR CRP"/>
    <property type="match status" value="1"/>
</dbReference>
<name>A0A0K2GHS5_NITMO</name>
<dbReference type="InterPro" id="IPR012318">
    <property type="entry name" value="HTH_CRP"/>
</dbReference>
<accession>A0A0K2GHS5</accession>
<dbReference type="OrthoDB" id="9798601at2"/>
<dbReference type="SUPFAM" id="SSF51206">
    <property type="entry name" value="cAMP-binding domain-like"/>
    <property type="match status" value="1"/>
</dbReference>
<dbReference type="InterPro" id="IPR018490">
    <property type="entry name" value="cNMP-bd_dom_sf"/>
</dbReference>
<feature type="domain" description="Cyclic nucleotide-binding" evidence="4">
    <location>
        <begin position="20"/>
        <end position="123"/>
    </location>
</feature>
<evidence type="ECO:0000313" key="7">
    <source>
        <dbReference type="Proteomes" id="UP000069205"/>
    </source>
</evidence>
<feature type="domain" description="HTH crp-type" evidence="5">
    <location>
        <begin position="154"/>
        <end position="227"/>
    </location>
</feature>
<dbReference type="InterPro" id="IPR036390">
    <property type="entry name" value="WH_DNA-bd_sf"/>
</dbReference>
<dbReference type="STRING" id="42253.NITMOv2_4136"/>
<dbReference type="PANTHER" id="PTHR24567">
    <property type="entry name" value="CRP FAMILY TRANSCRIPTIONAL REGULATORY PROTEIN"/>
    <property type="match status" value="1"/>
</dbReference>
<gene>
    <name evidence="6" type="ORF">NITMOv2_4136</name>
</gene>
<dbReference type="Proteomes" id="UP000069205">
    <property type="component" value="Chromosome"/>
</dbReference>
<evidence type="ECO:0000313" key="6">
    <source>
        <dbReference type="EMBL" id="ALA60518.1"/>
    </source>
</evidence>
<dbReference type="Pfam" id="PF13545">
    <property type="entry name" value="HTH_Crp_2"/>
    <property type="match status" value="1"/>
</dbReference>
<sequence length="234" mass="26662">MEHPQKSATSKLWFLKHIRLFDGMSPSEMQEMERITRMQEVKKRQPLYLPGDPSNNVYLLKQGRVKLANTGASGKEVTFEILEPGEIFGELEVLEGLPRETAAEALDDAMICVIRREDFDRYLEMHPSITVKLTKLIGLRLRRIQSRVEDLVFRDVPARLAHLLVELIKSGGVQEPRGIRLKAKLTHQEMANLIGCSRETVSHTLGQFRDEGLIHIDGRTIIILKMDALSRLVS</sequence>
<dbReference type="InterPro" id="IPR000595">
    <property type="entry name" value="cNMP-bd_dom"/>
</dbReference>
<dbReference type="PRINTS" id="PR00034">
    <property type="entry name" value="HTHCRP"/>
</dbReference>
<dbReference type="SMART" id="SM00419">
    <property type="entry name" value="HTH_CRP"/>
    <property type="match status" value="1"/>
</dbReference>
<dbReference type="SMART" id="SM00100">
    <property type="entry name" value="cNMP"/>
    <property type="match status" value="1"/>
</dbReference>
<dbReference type="SUPFAM" id="SSF46785">
    <property type="entry name" value="Winged helix' DNA-binding domain"/>
    <property type="match status" value="1"/>
</dbReference>
<keyword evidence="1" id="KW-0805">Transcription regulation</keyword>
<dbReference type="Pfam" id="PF00027">
    <property type="entry name" value="cNMP_binding"/>
    <property type="match status" value="1"/>
</dbReference>
<evidence type="ECO:0000259" key="4">
    <source>
        <dbReference type="PROSITE" id="PS50042"/>
    </source>
</evidence>
<proteinExistence type="predicted"/>
<dbReference type="GO" id="GO:0003677">
    <property type="term" value="F:DNA binding"/>
    <property type="evidence" value="ECO:0007669"/>
    <property type="project" value="UniProtKB-KW"/>
</dbReference>
<dbReference type="GO" id="GO:0003700">
    <property type="term" value="F:DNA-binding transcription factor activity"/>
    <property type="evidence" value="ECO:0007669"/>
    <property type="project" value="TreeGrafter"/>
</dbReference>
<dbReference type="Gene3D" id="2.60.120.10">
    <property type="entry name" value="Jelly Rolls"/>
    <property type="match status" value="1"/>
</dbReference>
<reference evidence="6 7" key="1">
    <citation type="journal article" date="2015" name="Proc. Natl. Acad. Sci. U.S.A.">
        <title>Expanded metabolic versatility of ubiquitous nitrite-oxidizing bacteria from the genus Nitrospira.</title>
        <authorList>
            <person name="Koch H."/>
            <person name="Lucker S."/>
            <person name="Albertsen M."/>
            <person name="Kitzinger K."/>
            <person name="Herbold C."/>
            <person name="Spieck E."/>
            <person name="Nielsen P.H."/>
            <person name="Wagner M."/>
            <person name="Daims H."/>
        </authorList>
    </citation>
    <scope>NUCLEOTIDE SEQUENCE [LARGE SCALE GENOMIC DNA]</scope>
    <source>
        <strain evidence="6 7">NSP M-1</strain>
    </source>
</reference>
<evidence type="ECO:0000256" key="2">
    <source>
        <dbReference type="ARBA" id="ARBA00023125"/>
    </source>
</evidence>
<dbReference type="GO" id="GO:0005829">
    <property type="term" value="C:cytosol"/>
    <property type="evidence" value="ECO:0007669"/>
    <property type="project" value="TreeGrafter"/>
</dbReference>
<dbReference type="AlphaFoldDB" id="A0A0K2GHS5"/>
<organism evidence="6 7">
    <name type="scientific">Nitrospira moscoviensis</name>
    <dbReference type="NCBI Taxonomy" id="42253"/>
    <lineage>
        <taxon>Bacteria</taxon>
        <taxon>Pseudomonadati</taxon>
        <taxon>Nitrospirota</taxon>
        <taxon>Nitrospiria</taxon>
        <taxon>Nitrospirales</taxon>
        <taxon>Nitrospiraceae</taxon>
        <taxon>Nitrospira</taxon>
    </lineage>
</organism>
<dbReference type="KEGG" id="nmv:NITMOv2_4136"/>
<dbReference type="Gene3D" id="1.10.10.10">
    <property type="entry name" value="Winged helix-like DNA-binding domain superfamily/Winged helix DNA-binding domain"/>
    <property type="match status" value="1"/>
</dbReference>
<dbReference type="InterPro" id="IPR036388">
    <property type="entry name" value="WH-like_DNA-bd_sf"/>
</dbReference>
<dbReference type="CDD" id="cd00092">
    <property type="entry name" value="HTH_CRP"/>
    <property type="match status" value="1"/>
</dbReference>
<dbReference type="EMBL" id="CP011801">
    <property type="protein sequence ID" value="ALA60518.1"/>
    <property type="molecule type" value="Genomic_DNA"/>
</dbReference>